<gene>
    <name evidence="5" type="primary">arsC</name>
    <name evidence="5" type="ORF">EOW65_08765</name>
</gene>
<dbReference type="AlphaFoldDB" id="A0A443LJR8"/>
<comment type="caution">
    <text evidence="5">The sequence shown here is derived from an EMBL/GenBank/DDBJ whole genome shotgun (WGS) entry which is preliminary data.</text>
</comment>
<dbReference type="OrthoDB" id="9790554at2"/>
<dbReference type="NCBIfam" id="TIGR00014">
    <property type="entry name" value="arsC"/>
    <property type="match status" value="1"/>
</dbReference>
<dbReference type="PANTHER" id="PTHR30041:SF4">
    <property type="entry name" value="ARSENATE REDUCTASE"/>
    <property type="match status" value="1"/>
</dbReference>
<keyword evidence="2 4" id="KW-0560">Oxidoreductase</keyword>
<evidence type="ECO:0000256" key="2">
    <source>
        <dbReference type="ARBA" id="ARBA00023002"/>
    </source>
</evidence>
<dbReference type="Pfam" id="PF03960">
    <property type="entry name" value="ArsC"/>
    <property type="match status" value="1"/>
</dbReference>
<evidence type="ECO:0000313" key="5">
    <source>
        <dbReference type="EMBL" id="RWR49363.1"/>
    </source>
</evidence>
<dbReference type="RefSeq" id="WP_128148585.1">
    <property type="nucleotide sequence ID" value="NZ_SAVB01000009.1"/>
</dbReference>
<evidence type="ECO:0000313" key="6">
    <source>
        <dbReference type="Proteomes" id="UP000286594"/>
    </source>
</evidence>
<dbReference type="CDD" id="cd03034">
    <property type="entry name" value="ArsC_ArsC"/>
    <property type="match status" value="1"/>
</dbReference>
<accession>A0A443LJR8</accession>
<evidence type="ECO:0000256" key="4">
    <source>
        <dbReference type="RuleBase" id="RU362029"/>
    </source>
</evidence>
<dbReference type="InterPro" id="IPR006659">
    <property type="entry name" value="Arsenate_reductase"/>
</dbReference>
<dbReference type="Gene3D" id="3.40.30.10">
    <property type="entry name" value="Glutaredoxin"/>
    <property type="match status" value="1"/>
</dbReference>
<dbReference type="PANTHER" id="PTHR30041">
    <property type="entry name" value="ARSENATE REDUCTASE"/>
    <property type="match status" value="1"/>
</dbReference>
<dbReference type="SUPFAM" id="SSF52833">
    <property type="entry name" value="Thioredoxin-like"/>
    <property type="match status" value="1"/>
</dbReference>
<dbReference type="GO" id="GO:0008794">
    <property type="term" value="F:arsenate reductase (glutaredoxin) activity"/>
    <property type="evidence" value="ECO:0007669"/>
    <property type="project" value="UniProtKB-UniRule"/>
</dbReference>
<dbReference type="InterPro" id="IPR036249">
    <property type="entry name" value="Thioredoxin-like_sf"/>
</dbReference>
<proteinExistence type="inferred from homology"/>
<dbReference type="EC" id="1.20.4.1" evidence="4"/>
<sequence length="113" mass="12300">MALTIWHNPRCSKSRETLALLQARGLAPTVRLYLEDAPTRAELVAALAKLGRPAADLLRWKEAEVPAGLTRTAPEAEILDALAAHPRLIERPLVLTDSAARIGRPPEAVLEIL</sequence>
<dbReference type="Proteomes" id="UP000286594">
    <property type="component" value="Unassembled WGS sequence"/>
</dbReference>
<evidence type="ECO:0000256" key="3">
    <source>
        <dbReference type="PROSITE-ProRule" id="PRU01282"/>
    </source>
</evidence>
<organism evidence="5 6">
    <name type="scientific">Paenirhodobacter ferrireducens</name>
    <dbReference type="NCBI Taxonomy" id="1215032"/>
    <lineage>
        <taxon>Bacteria</taxon>
        <taxon>Pseudomonadati</taxon>
        <taxon>Pseudomonadota</taxon>
        <taxon>Alphaproteobacteria</taxon>
        <taxon>Rhodobacterales</taxon>
        <taxon>Rhodobacter group</taxon>
        <taxon>Paenirhodobacter</taxon>
    </lineage>
</organism>
<evidence type="ECO:0000256" key="1">
    <source>
        <dbReference type="ARBA" id="ARBA00007198"/>
    </source>
</evidence>
<dbReference type="InterPro" id="IPR006660">
    <property type="entry name" value="Arsenate_reductase-like"/>
</dbReference>
<comment type="catalytic activity">
    <reaction evidence="4">
        <text>[glutaredoxin]-dithiol + arsenate + glutathione + H(+) = glutathionyl-S-S-[glutaredoxin] + arsenite + H2O</text>
        <dbReference type="Rhea" id="RHEA:22016"/>
        <dbReference type="Rhea" id="RHEA-COMP:10729"/>
        <dbReference type="Rhea" id="RHEA-COMP:17668"/>
        <dbReference type="ChEBI" id="CHEBI:15377"/>
        <dbReference type="ChEBI" id="CHEBI:15378"/>
        <dbReference type="ChEBI" id="CHEBI:29242"/>
        <dbReference type="ChEBI" id="CHEBI:29950"/>
        <dbReference type="ChEBI" id="CHEBI:48597"/>
        <dbReference type="ChEBI" id="CHEBI:57925"/>
        <dbReference type="ChEBI" id="CHEBI:146199"/>
        <dbReference type="EC" id="1.20.4.1"/>
    </reaction>
</comment>
<comment type="similarity">
    <text evidence="1 3 4">Belongs to the ArsC family.</text>
</comment>
<dbReference type="EMBL" id="SAVB01000009">
    <property type="protein sequence ID" value="RWR49363.1"/>
    <property type="molecule type" value="Genomic_DNA"/>
</dbReference>
<dbReference type="PROSITE" id="PS51353">
    <property type="entry name" value="ARSC"/>
    <property type="match status" value="1"/>
</dbReference>
<keyword evidence="6" id="KW-1185">Reference proteome</keyword>
<reference evidence="5 6" key="1">
    <citation type="submission" date="2019-01" db="EMBL/GenBank/DDBJ databases">
        <title>Sinorhodobacter populi sp. nov. isolated from the symptomatic bark tissue of Populus euramericana canker.</title>
        <authorList>
            <person name="Xu G."/>
        </authorList>
    </citation>
    <scope>NUCLEOTIDE SEQUENCE [LARGE SCALE GENOMIC DNA]</scope>
    <source>
        <strain evidence="5 6">CCTCC AB2012026</strain>
    </source>
</reference>
<protein>
    <recommendedName>
        <fullName evidence="4">Arsenate reductase</fullName>
        <ecNumber evidence="4">1.20.4.1</ecNumber>
    </recommendedName>
</protein>
<name>A0A443LJR8_9RHOB</name>